<comment type="caution">
    <text evidence="4">The sequence shown here is derived from an EMBL/GenBank/DDBJ whole genome shotgun (WGS) entry which is preliminary data.</text>
</comment>
<name>A0A8H6S4H1_9AGAR</name>
<dbReference type="EMBL" id="JACAZF010000011">
    <property type="protein sequence ID" value="KAF7292641.1"/>
    <property type="molecule type" value="Genomic_DNA"/>
</dbReference>
<dbReference type="Pfam" id="PF13359">
    <property type="entry name" value="DDE_Tnp_4"/>
    <property type="match status" value="1"/>
</dbReference>
<evidence type="ECO:0000256" key="1">
    <source>
        <dbReference type="ARBA" id="ARBA00001968"/>
    </source>
</evidence>
<dbReference type="GeneID" id="59350659"/>
<protein>
    <recommendedName>
        <fullName evidence="3">DDE Tnp4 domain-containing protein</fullName>
    </recommendedName>
</protein>
<evidence type="ECO:0000313" key="5">
    <source>
        <dbReference type="Proteomes" id="UP000636479"/>
    </source>
</evidence>
<dbReference type="RefSeq" id="XP_037215069.1">
    <property type="nucleotide sequence ID" value="XM_037368143.1"/>
</dbReference>
<organism evidence="4 5">
    <name type="scientific">Mycena indigotica</name>
    <dbReference type="NCBI Taxonomy" id="2126181"/>
    <lineage>
        <taxon>Eukaryota</taxon>
        <taxon>Fungi</taxon>
        <taxon>Dikarya</taxon>
        <taxon>Basidiomycota</taxon>
        <taxon>Agaricomycotina</taxon>
        <taxon>Agaricomycetes</taxon>
        <taxon>Agaricomycetidae</taxon>
        <taxon>Agaricales</taxon>
        <taxon>Marasmiineae</taxon>
        <taxon>Mycenaceae</taxon>
        <taxon>Mycena</taxon>
    </lineage>
</organism>
<evidence type="ECO:0000259" key="3">
    <source>
        <dbReference type="Pfam" id="PF13359"/>
    </source>
</evidence>
<dbReference type="InterPro" id="IPR027806">
    <property type="entry name" value="HARBI1_dom"/>
</dbReference>
<dbReference type="GO" id="GO:0046872">
    <property type="term" value="F:metal ion binding"/>
    <property type="evidence" value="ECO:0007669"/>
    <property type="project" value="UniProtKB-KW"/>
</dbReference>
<accession>A0A8H6S4H1</accession>
<gene>
    <name evidence="4" type="ORF">MIND_01162000</name>
</gene>
<dbReference type="AlphaFoldDB" id="A0A8H6S4H1"/>
<evidence type="ECO:0000313" key="4">
    <source>
        <dbReference type="EMBL" id="KAF7292641.1"/>
    </source>
</evidence>
<reference evidence="4" key="1">
    <citation type="submission" date="2020-05" db="EMBL/GenBank/DDBJ databases">
        <title>Mycena genomes resolve the evolution of fungal bioluminescence.</title>
        <authorList>
            <person name="Tsai I.J."/>
        </authorList>
    </citation>
    <scope>NUCLEOTIDE SEQUENCE</scope>
    <source>
        <strain evidence="4">171206Taipei</strain>
    </source>
</reference>
<comment type="cofactor">
    <cofactor evidence="1">
        <name>a divalent metal cation</name>
        <dbReference type="ChEBI" id="CHEBI:60240"/>
    </cofactor>
</comment>
<sequence length="303" mass="35109">MERLILQSSIGFYSLLQDVLEQQDQEWIAREGRFRPGGRISLDDLGDDIWVEQFRFRRHEIYLLSDILDLPPVIVCSQSRVKEDSASALCMLLCRLVHVSRLVDVEMQFGWERSRFSRITRTTASLIWNRWKHLLRFDPHRLTPEKLTYFATVMQQRGAPLDCVSAVIDGTLRKIARPITNQRLVFNGWKRIHCLKYHSLITPDGIVIHIYGPVEGRRHDETVYQQSGLSALLEKHFVKPDGSPLFIYGDPAYTVAGRVLAGYKGAALSPEQIQFNTLMSRCREPVEWSFKEVVQQFPFLDFS</sequence>
<dbReference type="PANTHER" id="PTHR34615">
    <property type="entry name" value="PX DOMAIN-CONTAINING PROTEIN"/>
    <property type="match status" value="1"/>
</dbReference>
<proteinExistence type="predicted"/>
<evidence type="ECO:0000256" key="2">
    <source>
        <dbReference type="ARBA" id="ARBA00022723"/>
    </source>
</evidence>
<keyword evidence="2" id="KW-0479">Metal-binding</keyword>
<dbReference type="Proteomes" id="UP000636479">
    <property type="component" value="Unassembled WGS sequence"/>
</dbReference>
<feature type="domain" description="DDE Tnp4" evidence="3">
    <location>
        <begin position="168"/>
        <end position="300"/>
    </location>
</feature>
<dbReference type="OrthoDB" id="5945905at2759"/>
<keyword evidence="5" id="KW-1185">Reference proteome</keyword>
<dbReference type="PANTHER" id="PTHR34615:SF1">
    <property type="entry name" value="PX DOMAIN-CONTAINING PROTEIN"/>
    <property type="match status" value="1"/>
</dbReference>